<reference evidence="1 2" key="1">
    <citation type="submission" date="2018-08" db="EMBL/GenBank/DDBJ databases">
        <title>Draft genome sequence of the cyanotroph, Pseudomonas monteilii BCN3.</title>
        <authorList>
            <person name="Jones L.B."/>
            <person name="Kunz D.A."/>
        </authorList>
    </citation>
    <scope>NUCLEOTIDE SEQUENCE [LARGE SCALE GENOMIC DNA]</scope>
    <source>
        <strain evidence="1 2">BCN3</strain>
    </source>
</reference>
<comment type="caution">
    <text evidence="1">The sequence shown here is derived from an EMBL/GenBank/DDBJ whole genome shotgun (WGS) entry which is preliminary data.</text>
</comment>
<organism evidence="1 2">
    <name type="scientific">Pseudomonas monteilii</name>
    <dbReference type="NCBI Taxonomy" id="76759"/>
    <lineage>
        <taxon>Bacteria</taxon>
        <taxon>Pseudomonadati</taxon>
        <taxon>Pseudomonadota</taxon>
        <taxon>Gammaproteobacteria</taxon>
        <taxon>Pseudomonadales</taxon>
        <taxon>Pseudomonadaceae</taxon>
        <taxon>Pseudomonas</taxon>
    </lineage>
</organism>
<proteinExistence type="predicted"/>
<dbReference type="Proteomes" id="UP000265875">
    <property type="component" value="Unassembled WGS sequence"/>
</dbReference>
<protein>
    <submittedName>
        <fullName evidence="1">Uncharacterized protein</fullName>
    </submittedName>
</protein>
<sequence length="167" mass="19280">MEDGALSALLKVQSLMSEFEMQCQKGEDDRQWRLIQLIIRVLLYPRHGVVTSLFPKQPVSTDFQLFRYNLNLGPLISQVIRRRVAVLLTGLLLNYVDQADRAAAERYLESYDHRHHYFDNMYGLGRSANIFTPERGRQLLSQLLELAQDTESPYLRDFIDGFGSGRG</sequence>
<dbReference type="RefSeq" id="WP_119369876.1">
    <property type="nucleotide sequence ID" value="NZ_QWLL01000030.1"/>
</dbReference>
<gene>
    <name evidence="1" type="ORF">D0894_11945</name>
</gene>
<dbReference type="EMBL" id="QWLL01000030">
    <property type="protein sequence ID" value="RII77320.1"/>
    <property type="molecule type" value="Genomic_DNA"/>
</dbReference>
<evidence type="ECO:0000313" key="1">
    <source>
        <dbReference type="EMBL" id="RII77320.1"/>
    </source>
</evidence>
<accession>A0A399M6B3</accession>
<evidence type="ECO:0000313" key="2">
    <source>
        <dbReference type="Proteomes" id="UP000265875"/>
    </source>
</evidence>
<dbReference type="AlphaFoldDB" id="A0A399M6B3"/>
<name>A0A399M6B3_9PSED</name>
<dbReference type="GeneID" id="72420427"/>